<dbReference type="EMBL" id="CM056742">
    <property type="protein sequence ID" value="KAJ8676768.1"/>
    <property type="molecule type" value="Genomic_DNA"/>
</dbReference>
<name>A0ACC2P0X4_9HYME</name>
<evidence type="ECO:0000313" key="1">
    <source>
        <dbReference type="EMBL" id="KAJ8676768.1"/>
    </source>
</evidence>
<protein>
    <submittedName>
        <fullName evidence="1">Uncharacterized protein</fullName>
    </submittedName>
</protein>
<keyword evidence="2" id="KW-1185">Reference proteome</keyword>
<sequence length="270" mass="30711">MALRFCATGHIQQVIGDLRGFSQPTACRCINKVCRALAGLLHEFVQFPSTRREQLVNIQQFYNIAGFPGVAAGIDGTHIEIICPTRQYGEIFRNRKGYFSINVLVAVDARGKILFIDVRHPGRVHDSTCFDRSALKVMFEEHLVEGLLIGDNGYANYTYLLTPFVIKTCEEEVLYNDCHIATRNCVERFFGRWKKKFGCLKTCRHNHIDNTISIVCASAVLWNIHINLNHSNDHDIQNLIIEDEAMAIPPLPGMSGLQYRLAFVREHFTL</sequence>
<evidence type="ECO:0000313" key="2">
    <source>
        <dbReference type="Proteomes" id="UP001239111"/>
    </source>
</evidence>
<proteinExistence type="predicted"/>
<gene>
    <name evidence="1" type="ORF">QAD02_012555</name>
</gene>
<dbReference type="Proteomes" id="UP001239111">
    <property type="component" value="Chromosome 2"/>
</dbReference>
<reference evidence="1" key="1">
    <citation type="submission" date="2023-04" db="EMBL/GenBank/DDBJ databases">
        <title>A chromosome-level genome assembly of the parasitoid wasp Eretmocerus hayati.</title>
        <authorList>
            <person name="Zhong Y."/>
            <person name="Liu S."/>
            <person name="Liu Y."/>
        </authorList>
    </citation>
    <scope>NUCLEOTIDE SEQUENCE</scope>
    <source>
        <strain evidence="1">ZJU_SS_LIU_2023</strain>
    </source>
</reference>
<comment type="caution">
    <text evidence="1">The sequence shown here is derived from an EMBL/GenBank/DDBJ whole genome shotgun (WGS) entry which is preliminary data.</text>
</comment>
<accession>A0ACC2P0X4</accession>
<organism evidence="1 2">
    <name type="scientific">Eretmocerus hayati</name>
    <dbReference type="NCBI Taxonomy" id="131215"/>
    <lineage>
        <taxon>Eukaryota</taxon>
        <taxon>Metazoa</taxon>
        <taxon>Ecdysozoa</taxon>
        <taxon>Arthropoda</taxon>
        <taxon>Hexapoda</taxon>
        <taxon>Insecta</taxon>
        <taxon>Pterygota</taxon>
        <taxon>Neoptera</taxon>
        <taxon>Endopterygota</taxon>
        <taxon>Hymenoptera</taxon>
        <taxon>Apocrita</taxon>
        <taxon>Proctotrupomorpha</taxon>
        <taxon>Chalcidoidea</taxon>
        <taxon>Aphelinidae</taxon>
        <taxon>Aphelininae</taxon>
        <taxon>Eretmocerus</taxon>
    </lineage>
</organism>